<proteinExistence type="predicted"/>
<feature type="region of interest" description="Disordered" evidence="1">
    <location>
        <begin position="120"/>
        <end position="157"/>
    </location>
</feature>
<feature type="compositionally biased region" description="Basic and acidic residues" evidence="1">
    <location>
        <begin position="1"/>
        <end position="11"/>
    </location>
</feature>
<dbReference type="EMBL" id="MU826826">
    <property type="protein sequence ID" value="KAJ7375342.1"/>
    <property type="molecule type" value="Genomic_DNA"/>
</dbReference>
<evidence type="ECO:0000313" key="3">
    <source>
        <dbReference type="Proteomes" id="UP001163046"/>
    </source>
</evidence>
<organism evidence="2 3">
    <name type="scientific">Desmophyllum pertusum</name>
    <dbReference type="NCBI Taxonomy" id="174260"/>
    <lineage>
        <taxon>Eukaryota</taxon>
        <taxon>Metazoa</taxon>
        <taxon>Cnidaria</taxon>
        <taxon>Anthozoa</taxon>
        <taxon>Hexacorallia</taxon>
        <taxon>Scleractinia</taxon>
        <taxon>Caryophylliina</taxon>
        <taxon>Caryophylliidae</taxon>
        <taxon>Desmophyllum</taxon>
    </lineage>
</organism>
<keyword evidence="3" id="KW-1185">Reference proteome</keyword>
<sequence length="217" mass="22888">MRPIPDKEPIKPKAMYGGLSRTHGRRGVETLAPDSADSTTTDAATNSSPDQEVGKKTKKSHIRRTKGLFRSSAVYPGHEGFVFGPIPPRPHRVAHRKDSGLNTAGESSVQAAWGLAPSASERGFLSSPDPHVINTPACSQLPSASEQGLVRSPDLHVPGDSAFNSPAWGLAPLTSPDPLVPVTPLKGILGDISMNKRLGTEIPNDDSPASSTSGDKY</sequence>
<accession>A0A9X0CTC5</accession>
<dbReference type="Proteomes" id="UP001163046">
    <property type="component" value="Unassembled WGS sequence"/>
</dbReference>
<gene>
    <name evidence="2" type="ORF">OS493_002093</name>
</gene>
<feature type="region of interest" description="Disordered" evidence="1">
    <location>
        <begin position="1"/>
        <end position="62"/>
    </location>
</feature>
<feature type="compositionally biased region" description="Polar residues" evidence="1">
    <location>
        <begin position="136"/>
        <end position="146"/>
    </location>
</feature>
<dbReference type="AlphaFoldDB" id="A0A9X0CTC5"/>
<name>A0A9X0CTC5_9CNID</name>
<evidence type="ECO:0000313" key="2">
    <source>
        <dbReference type="EMBL" id="KAJ7375342.1"/>
    </source>
</evidence>
<protein>
    <submittedName>
        <fullName evidence="2">Uncharacterized protein</fullName>
    </submittedName>
</protein>
<reference evidence="2" key="1">
    <citation type="submission" date="2023-01" db="EMBL/GenBank/DDBJ databases">
        <title>Genome assembly of the deep-sea coral Lophelia pertusa.</title>
        <authorList>
            <person name="Herrera S."/>
            <person name="Cordes E."/>
        </authorList>
    </citation>
    <scope>NUCLEOTIDE SEQUENCE</scope>
    <source>
        <strain evidence="2">USNM1676648</strain>
        <tissue evidence="2">Polyp</tissue>
    </source>
</reference>
<feature type="compositionally biased region" description="Low complexity" evidence="1">
    <location>
        <begin position="32"/>
        <end position="50"/>
    </location>
</feature>
<feature type="region of interest" description="Disordered" evidence="1">
    <location>
        <begin position="83"/>
        <end position="105"/>
    </location>
</feature>
<feature type="compositionally biased region" description="Polar residues" evidence="1">
    <location>
        <begin position="207"/>
        <end position="217"/>
    </location>
</feature>
<evidence type="ECO:0000256" key="1">
    <source>
        <dbReference type="SAM" id="MobiDB-lite"/>
    </source>
</evidence>
<comment type="caution">
    <text evidence="2">The sequence shown here is derived from an EMBL/GenBank/DDBJ whole genome shotgun (WGS) entry which is preliminary data.</text>
</comment>
<feature type="region of interest" description="Disordered" evidence="1">
    <location>
        <begin position="194"/>
        <end position="217"/>
    </location>
</feature>